<dbReference type="EnsemblPlants" id="AET03664">
    <property type="protein sequence ID" value="AET03664"/>
    <property type="gene ID" value="MTR_8g074290"/>
</dbReference>
<dbReference type="AlphaFoldDB" id="G7LA73"/>
<reference evidence="2" key="3">
    <citation type="submission" date="2015-04" db="UniProtKB">
        <authorList>
            <consortium name="EnsemblPlants"/>
        </authorList>
    </citation>
    <scope>IDENTIFICATION</scope>
    <source>
        <strain evidence="2">cv. Jemalong A17</strain>
    </source>
</reference>
<reference evidence="1 3" key="1">
    <citation type="journal article" date="2011" name="Nature">
        <title>The Medicago genome provides insight into the evolution of rhizobial symbioses.</title>
        <authorList>
            <person name="Young N.D."/>
            <person name="Debelle F."/>
            <person name="Oldroyd G.E."/>
            <person name="Geurts R."/>
            <person name="Cannon S.B."/>
            <person name="Udvardi M.K."/>
            <person name="Benedito V.A."/>
            <person name="Mayer K.F."/>
            <person name="Gouzy J."/>
            <person name="Schoof H."/>
            <person name="Van de Peer Y."/>
            <person name="Proost S."/>
            <person name="Cook D.R."/>
            <person name="Meyers B.C."/>
            <person name="Spannagl M."/>
            <person name="Cheung F."/>
            <person name="De Mita S."/>
            <person name="Krishnakumar V."/>
            <person name="Gundlach H."/>
            <person name="Zhou S."/>
            <person name="Mudge J."/>
            <person name="Bharti A.K."/>
            <person name="Murray J.D."/>
            <person name="Naoumkina M.A."/>
            <person name="Rosen B."/>
            <person name="Silverstein K.A."/>
            <person name="Tang H."/>
            <person name="Rombauts S."/>
            <person name="Zhao P.X."/>
            <person name="Zhou P."/>
            <person name="Barbe V."/>
            <person name="Bardou P."/>
            <person name="Bechner M."/>
            <person name="Bellec A."/>
            <person name="Berger A."/>
            <person name="Berges H."/>
            <person name="Bidwell S."/>
            <person name="Bisseling T."/>
            <person name="Choisne N."/>
            <person name="Couloux A."/>
            <person name="Denny R."/>
            <person name="Deshpande S."/>
            <person name="Dai X."/>
            <person name="Doyle J.J."/>
            <person name="Dudez A.M."/>
            <person name="Farmer A.D."/>
            <person name="Fouteau S."/>
            <person name="Franken C."/>
            <person name="Gibelin C."/>
            <person name="Gish J."/>
            <person name="Goldstein S."/>
            <person name="Gonzalez A.J."/>
            <person name="Green P.J."/>
            <person name="Hallab A."/>
            <person name="Hartog M."/>
            <person name="Hua A."/>
            <person name="Humphray S.J."/>
            <person name="Jeong D.H."/>
            <person name="Jing Y."/>
            <person name="Jocker A."/>
            <person name="Kenton S.M."/>
            <person name="Kim D.J."/>
            <person name="Klee K."/>
            <person name="Lai H."/>
            <person name="Lang C."/>
            <person name="Lin S."/>
            <person name="Macmil S.L."/>
            <person name="Magdelenat G."/>
            <person name="Matthews L."/>
            <person name="McCorrison J."/>
            <person name="Monaghan E.L."/>
            <person name="Mun J.H."/>
            <person name="Najar F.Z."/>
            <person name="Nicholson C."/>
            <person name="Noirot C."/>
            <person name="O'Bleness M."/>
            <person name="Paule C.R."/>
            <person name="Poulain J."/>
            <person name="Prion F."/>
            <person name="Qin B."/>
            <person name="Qu C."/>
            <person name="Retzel E.F."/>
            <person name="Riddle C."/>
            <person name="Sallet E."/>
            <person name="Samain S."/>
            <person name="Samson N."/>
            <person name="Sanders I."/>
            <person name="Saurat O."/>
            <person name="Scarpelli C."/>
            <person name="Schiex T."/>
            <person name="Segurens B."/>
            <person name="Severin A.J."/>
            <person name="Sherrier D.J."/>
            <person name="Shi R."/>
            <person name="Sims S."/>
            <person name="Singer S.R."/>
            <person name="Sinharoy S."/>
            <person name="Sterck L."/>
            <person name="Viollet A."/>
            <person name="Wang B.B."/>
            <person name="Wang K."/>
            <person name="Wang M."/>
            <person name="Wang X."/>
            <person name="Warfsmann J."/>
            <person name="Weissenbach J."/>
            <person name="White D.D."/>
            <person name="White J.D."/>
            <person name="Wiley G.B."/>
            <person name="Wincker P."/>
            <person name="Xing Y."/>
            <person name="Yang L."/>
            <person name="Yao Z."/>
            <person name="Ying F."/>
            <person name="Zhai J."/>
            <person name="Zhou L."/>
            <person name="Zuber A."/>
            <person name="Denarie J."/>
            <person name="Dixon R.A."/>
            <person name="May G.D."/>
            <person name="Schwartz D.C."/>
            <person name="Rogers J."/>
            <person name="Quetier F."/>
            <person name="Town C.D."/>
            <person name="Roe B.A."/>
        </authorList>
    </citation>
    <scope>NUCLEOTIDE SEQUENCE [LARGE SCALE GENOMIC DNA]</scope>
    <source>
        <strain evidence="1">A17</strain>
        <strain evidence="2 3">cv. Jemalong A17</strain>
    </source>
</reference>
<dbReference type="Proteomes" id="UP000002051">
    <property type="component" value="Chromosome 8"/>
</dbReference>
<dbReference type="eggNOG" id="KOG1520">
    <property type="taxonomic scope" value="Eukaryota"/>
</dbReference>
<proteinExistence type="predicted"/>
<dbReference type="HOGENOM" id="CLU_1725044_0_0_1"/>
<accession>G7LA73</accession>
<dbReference type="PaxDb" id="3880-AET03664"/>
<name>G7LA73_MEDTR</name>
<keyword evidence="3" id="KW-1185">Reference proteome</keyword>
<organism evidence="1 3">
    <name type="scientific">Medicago truncatula</name>
    <name type="common">Barrel medic</name>
    <name type="synonym">Medicago tribuloides</name>
    <dbReference type="NCBI Taxonomy" id="3880"/>
    <lineage>
        <taxon>Eukaryota</taxon>
        <taxon>Viridiplantae</taxon>
        <taxon>Streptophyta</taxon>
        <taxon>Embryophyta</taxon>
        <taxon>Tracheophyta</taxon>
        <taxon>Spermatophyta</taxon>
        <taxon>Magnoliopsida</taxon>
        <taxon>eudicotyledons</taxon>
        <taxon>Gunneridae</taxon>
        <taxon>Pentapetalae</taxon>
        <taxon>rosids</taxon>
        <taxon>fabids</taxon>
        <taxon>Fabales</taxon>
        <taxon>Fabaceae</taxon>
        <taxon>Papilionoideae</taxon>
        <taxon>50 kb inversion clade</taxon>
        <taxon>NPAAA clade</taxon>
        <taxon>Hologalegina</taxon>
        <taxon>IRL clade</taxon>
        <taxon>Trifolieae</taxon>
        <taxon>Medicago</taxon>
    </lineage>
</organism>
<sequence>MANSENELLAMASSRYSPRRVVLLARRAMKLLTRLGEQGYSRGESRCRKYYLQGPKKGRIGEFSPDLPGMPDNVHYVGKGQYFIGTSITSQWELLLRYPFLRKTVAMVTKHFRRPKLGINGGVIVVDLAGKVTDHYYDLQLSLISSGIKVDN</sequence>
<dbReference type="InterPro" id="IPR011042">
    <property type="entry name" value="6-blade_b-propeller_TolB-like"/>
</dbReference>
<dbReference type="Gene3D" id="2.120.10.30">
    <property type="entry name" value="TolB, C-terminal domain"/>
    <property type="match status" value="1"/>
</dbReference>
<dbReference type="EMBL" id="CM001224">
    <property type="protein sequence ID" value="AET03664.1"/>
    <property type="molecule type" value="Genomic_DNA"/>
</dbReference>
<protein>
    <submittedName>
        <fullName evidence="1 2">Uncharacterized protein</fullName>
    </submittedName>
</protein>
<reference evidence="1 3" key="2">
    <citation type="journal article" date="2014" name="BMC Genomics">
        <title>An improved genome release (version Mt4.0) for the model legume Medicago truncatula.</title>
        <authorList>
            <person name="Tang H."/>
            <person name="Krishnakumar V."/>
            <person name="Bidwell S."/>
            <person name="Rosen B."/>
            <person name="Chan A."/>
            <person name="Zhou S."/>
            <person name="Gentzbittel L."/>
            <person name="Childs K.L."/>
            <person name="Yandell M."/>
            <person name="Gundlach H."/>
            <person name="Mayer K.F."/>
            <person name="Schwartz D.C."/>
            <person name="Town C.D."/>
        </authorList>
    </citation>
    <scope>GENOME REANNOTATION</scope>
    <source>
        <strain evidence="2 3">cv. Jemalong A17</strain>
    </source>
</reference>
<evidence type="ECO:0000313" key="1">
    <source>
        <dbReference type="EMBL" id="AET03664.1"/>
    </source>
</evidence>
<dbReference type="STRING" id="3880.G7LA73"/>
<evidence type="ECO:0000313" key="3">
    <source>
        <dbReference type="Proteomes" id="UP000002051"/>
    </source>
</evidence>
<dbReference type="OMA" id="SITSQWE"/>
<gene>
    <name evidence="1" type="ordered locus">MTR_8g074290</name>
</gene>
<evidence type="ECO:0000313" key="2">
    <source>
        <dbReference type="EnsemblPlants" id="AET03664"/>
    </source>
</evidence>